<evidence type="ECO:0000313" key="1">
    <source>
        <dbReference type="EMBL" id="MTD94961.1"/>
    </source>
</evidence>
<dbReference type="PROSITE" id="PS51257">
    <property type="entry name" value="PROKAR_LIPOPROTEIN"/>
    <property type="match status" value="1"/>
</dbReference>
<comment type="caution">
    <text evidence="1">The sequence shown here is derived from an EMBL/GenBank/DDBJ whole genome shotgun (WGS) entry which is preliminary data.</text>
</comment>
<accession>A0A6I3KQI5</accession>
<evidence type="ECO:0008006" key="3">
    <source>
        <dbReference type="Google" id="ProtNLM"/>
    </source>
</evidence>
<dbReference type="EMBL" id="WMBQ01000001">
    <property type="protein sequence ID" value="MTD94961.1"/>
    <property type="molecule type" value="Genomic_DNA"/>
</dbReference>
<reference evidence="1 2" key="1">
    <citation type="submission" date="2019-11" db="EMBL/GenBank/DDBJ databases">
        <title>Identification of a novel strain.</title>
        <authorList>
            <person name="Xu Q."/>
            <person name="Wang G."/>
        </authorList>
    </citation>
    <scope>NUCLEOTIDE SEQUENCE [LARGE SCALE GENOMIC DNA]</scope>
    <source>
        <strain evidence="2">xq</strain>
    </source>
</reference>
<evidence type="ECO:0000313" key="2">
    <source>
        <dbReference type="Proteomes" id="UP000440694"/>
    </source>
</evidence>
<proteinExistence type="predicted"/>
<dbReference type="Gene3D" id="3.30.160.150">
    <property type="entry name" value="Lipoprotein like domain"/>
    <property type="match status" value="1"/>
</dbReference>
<organism evidence="1 2">
    <name type="scientific">Hyphomicrobium album</name>
    <dbReference type="NCBI Taxonomy" id="2665159"/>
    <lineage>
        <taxon>Bacteria</taxon>
        <taxon>Pseudomonadati</taxon>
        <taxon>Pseudomonadota</taxon>
        <taxon>Alphaproteobacteria</taxon>
        <taxon>Hyphomicrobiales</taxon>
        <taxon>Hyphomicrobiaceae</taxon>
        <taxon>Hyphomicrobium</taxon>
    </lineage>
</organism>
<name>A0A6I3KQI5_9HYPH</name>
<dbReference type="AlphaFoldDB" id="A0A6I3KQI5"/>
<keyword evidence="2" id="KW-1185">Reference proteome</keyword>
<gene>
    <name evidence="1" type="ORF">GIW81_11525</name>
</gene>
<dbReference type="Proteomes" id="UP000440694">
    <property type="component" value="Unassembled WGS sequence"/>
</dbReference>
<protein>
    <recommendedName>
        <fullName evidence="3">LPS-assembly lipoprotein</fullName>
    </recommendedName>
</protein>
<sequence length="171" mass="18235">MIRVVFACAAASMLVAGCGDSGFRPMYASSAIVGGAELSEKLKELEVAPIPGRVGQRLRNELIYQSTGGGLAAQPVYRLEIVIRESLTPTLVQIDGNSSGSVYNLDTSFRLVRIADRSVALTGESHGRVAFQRFDSVFANVRARQDAEDRAAKTVGEELKGRVAAFLSGNA</sequence>